<dbReference type="EMBL" id="JADIMK010000069">
    <property type="protein sequence ID" value="MBO8456068.1"/>
    <property type="molecule type" value="Genomic_DNA"/>
</dbReference>
<accession>A0A9D9HLJ4</accession>
<proteinExistence type="predicted"/>
<name>A0A9D9HLJ4_9BACT</name>
<organism evidence="2 3">
    <name type="scientific">Candidatus Cryptobacteroides intestinigallinarum</name>
    <dbReference type="NCBI Taxonomy" id="2840767"/>
    <lineage>
        <taxon>Bacteria</taxon>
        <taxon>Pseudomonadati</taxon>
        <taxon>Bacteroidota</taxon>
        <taxon>Bacteroidia</taxon>
        <taxon>Bacteroidales</taxon>
        <taxon>Candidatus Cryptobacteroides</taxon>
    </lineage>
</organism>
<reference evidence="2" key="2">
    <citation type="journal article" date="2021" name="PeerJ">
        <title>Extensive microbial diversity within the chicken gut microbiome revealed by metagenomics and culture.</title>
        <authorList>
            <person name="Gilroy R."/>
            <person name="Ravi A."/>
            <person name="Getino M."/>
            <person name="Pursley I."/>
            <person name="Horton D.L."/>
            <person name="Alikhan N.F."/>
            <person name="Baker D."/>
            <person name="Gharbi K."/>
            <person name="Hall N."/>
            <person name="Watson M."/>
            <person name="Adriaenssens E.M."/>
            <person name="Foster-Nyarko E."/>
            <person name="Jarju S."/>
            <person name="Secka A."/>
            <person name="Antonio M."/>
            <person name="Oren A."/>
            <person name="Chaudhuri R.R."/>
            <person name="La Ragione R."/>
            <person name="Hildebrand F."/>
            <person name="Pallen M.J."/>
        </authorList>
    </citation>
    <scope>NUCLEOTIDE SEQUENCE</scope>
    <source>
        <strain evidence="2">B1-3475</strain>
    </source>
</reference>
<feature type="signal peptide" evidence="1">
    <location>
        <begin position="1"/>
        <end position="23"/>
    </location>
</feature>
<keyword evidence="1" id="KW-0732">Signal</keyword>
<dbReference type="Proteomes" id="UP000823617">
    <property type="component" value="Unassembled WGS sequence"/>
</dbReference>
<evidence type="ECO:0000313" key="3">
    <source>
        <dbReference type="Proteomes" id="UP000823617"/>
    </source>
</evidence>
<reference evidence="2" key="1">
    <citation type="submission" date="2020-10" db="EMBL/GenBank/DDBJ databases">
        <authorList>
            <person name="Gilroy R."/>
        </authorList>
    </citation>
    <scope>NUCLEOTIDE SEQUENCE</scope>
    <source>
        <strain evidence="2">B1-3475</strain>
    </source>
</reference>
<evidence type="ECO:0000313" key="2">
    <source>
        <dbReference type="EMBL" id="MBO8456068.1"/>
    </source>
</evidence>
<gene>
    <name evidence="2" type="ORF">IAC08_06650</name>
</gene>
<evidence type="ECO:0000256" key="1">
    <source>
        <dbReference type="SAM" id="SignalP"/>
    </source>
</evidence>
<sequence length="285" mass="32717">MKTKFMHLSKLLLSLLVPTTMMISCSYYDEEDATIIAYLKINDLLETKLEKTCEAEISAFENAAEAHEKIAAADFFGVYDVFGVAPDDEFLAYDEDAITSFYKKYYIDETESFNMKALEADISSELWTYINSLYADLIPAKAQNTEEGRYYTISELKEKYSDYKEVEIEDFSPMEIIKTVENEGLFDFSLLSDGEVNLHTLYCYYIHLNSLSEQVDKALDNLGYVTIIDSHFPDGIPDDFDTDAVIKLFQKLSTGDNPIYTNDLEGFEKFAFDYFETDMFTGEDL</sequence>
<evidence type="ECO:0008006" key="4">
    <source>
        <dbReference type="Google" id="ProtNLM"/>
    </source>
</evidence>
<dbReference type="PROSITE" id="PS51257">
    <property type="entry name" value="PROKAR_LIPOPROTEIN"/>
    <property type="match status" value="1"/>
</dbReference>
<dbReference type="AlphaFoldDB" id="A0A9D9HLJ4"/>
<protein>
    <recommendedName>
        <fullName evidence="4">Lipoprotein</fullName>
    </recommendedName>
</protein>
<comment type="caution">
    <text evidence="2">The sequence shown here is derived from an EMBL/GenBank/DDBJ whole genome shotgun (WGS) entry which is preliminary data.</text>
</comment>
<feature type="chain" id="PRO_5038462460" description="Lipoprotein" evidence="1">
    <location>
        <begin position="24"/>
        <end position="285"/>
    </location>
</feature>